<dbReference type="VEuPathDB" id="TrichDB:TVAG_237010"/>
<dbReference type="EMBL" id="DS113188">
    <property type="protein sequence ID" value="EAY21675.1"/>
    <property type="molecule type" value="Genomic_DNA"/>
</dbReference>
<dbReference type="PANTHER" id="PTHR16861:SF4">
    <property type="entry name" value="SH3 DOMAIN PROTEIN (AFU_ORTHOLOGUE AFUA_1G13610)"/>
    <property type="match status" value="1"/>
</dbReference>
<dbReference type="VEuPathDB" id="TrichDB:TVAGG3_0369380"/>
<reference evidence="2" key="2">
    <citation type="journal article" date="2007" name="Science">
        <title>Draft genome sequence of the sexually transmitted pathogen Trichomonas vaginalis.</title>
        <authorList>
            <person name="Carlton J.M."/>
            <person name="Hirt R.P."/>
            <person name="Silva J.C."/>
            <person name="Delcher A.L."/>
            <person name="Schatz M."/>
            <person name="Zhao Q."/>
            <person name="Wortman J.R."/>
            <person name="Bidwell S.L."/>
            <person name="Alsmark U.C.M."/>
            <person name="Besteiro S."/>
            <person name="Sicheritz-Ponten T."/>
            <person name="Noel C.J."/>
            <person name="Dacks J.B."/>
            <person name="Foster P.G."/>
            <person name="Simillion C."/>
            <person name="Van de Peer Y."/>
            <person name="Miranda-Saavedra D."/>
            <person name="Barton G.J."/>
            <person name="Westrop G.D."/>
            <person name="Mueller S."/>
            <person name="Dessi D."/>
            <person name="Fiori P.L."/>
            <person name="Ren Q."/>
            <person name="Paulsen I."/>
            <person name="Zhang H."/>
            <person name="Bastida-Corcuera F.D."/>
            <person name="Simoes-Barbosa A."/>
            <person name="Brown M.T."/>
            <person name="Hayes R.D."/>
            <person name="Mukherjee M."/>
            <person name="Okumura C.Y."/>
            <person name="Schneider R."/>
            <person name="Smith A.J."/>
            <person name="Vanacova S."/>
            <person name="Villalvazo M."/>
            <person name="Haas B.J."/>
            <person name="Pertea M."/>
            <person name="Feldblyum T.V."/>
            <person name="Utterback T.R."/>
            <person name="Shu C.L."/>
            <person name="Osoegawa K."/>
            <person name="de Jong P.J."/>
            <person name="Hrdy I."/>
            <person name="Horvathova L."/>
            <person name="Zubacova Z."/>
            <person name="Dolezal P."/>
            <person name="Malik S.B."/>
            <person name="Logsdon J.M. Jr."/>
            <person name="Henze K."/>
            <person name="Gupta A."/>
            <person name="Wang C.C."/>
            <person name="Dunne R.L."/>
            <person name="Upcroft J.A."/>
            <person name="Upcroft P."/>
            <person name="White O."/>
            <person name="Salzberg S.L."/>
            <person name="Tang P."/>
            <person name="Chiu C.-H."/>
            <person name="Lee Y.-S."/>
            <person name="Embley T.M."/>
            <person name="Coombs G.H."/>
            <person name="Mottram J.C."/>
            <person name="Tachezy J."/>
            <person name="Fraser-Liggett C.M."/>
            <person name="Johnson P.J."/>
        </authorList>
    </citation>
    <scope>NUCLEOTIDE SEQUENCE [LARGE SCALE GENOMIC DNA]</scope>
    <source>
        <strain evidence="2">G3</strain>
    </source>
</reference>
<dbReference type="InParanoid" id="A2DCQ1"/>
<dbReference type="Proteomes" id="UP000001542">
    <property type="component" value="Unassembled WGS sequence"/>
</dbReference>
<evidence type="ECO:0000313" key="3">
    <source>
        <dbReference type="Proteomes" id="UP000001542"/>
    </source>
</evidence>
<reference evidence="2" key="1">
    <citation type="submission" date="2006-10" db="EMBL/GenBank/DDBJ databases">
        <authorList>
            <person name="Amadeo P."/>
            <person name="Zhao Q."/>
            <person name="Wortman J."/>
            <person name="Fraser-Liggett C."/>
            <person name="Carlton J."/>
        </authorList>
    </citation>
    <scope>NUCLEOTIDE SEQUENCE</scope>
    <source>
        <strain evidence="2">G3</strain>
    </source>
</reference>
<evidence type="ECO:0000313" key="2">
    <source>
        <dbReference type="EMBL" id="EAY21675.1"/>
    </source>
</evidence>
<name>A2DCQ1_TRIV3</name>
<keyword evidence="1" id="KW-0472">Membrane</keyword>
<keyword evidence="3" id="KW-1185">Reference proteome</keyword>
<accession>A2DCQ1</accession>
<feature type="transmembrane region" description="Helical" evidence="1">
    <location>
        <begin position="319"/>
        <end position="345"/>
    </location>
</feature>
<dbReference type="AlphaFoldDB" id="A2DCQ1"/>
<organism evidence="2 3">
    <name type="scientific">Trichomonas vaginalis (strain ATCC PRA-98 / G3)</name>
    <dbReference type="NCBI Taxonomy" id="412133"/>
    <lineage>
        <taxon>Eukaryota</taxon>
        <taxon>Metamonada</taxon>
        <taxon>Parabasalia</taxon>
        <taxon>Trichomonadida</taxon>
        <taxon>Trichomonadidae</taxon>
        <taxon>Trichomonas</taxon>
    </lineage>
</organism>
<protein>
    <submittedName>
        <fullName evidence="2">Uncharacterized protein</fullName>
    </submittedName>
</protein>
<proteinExistence type="predicted"/>
<evidence type="ECO:0000256" key="1">
    <source>
        <dbReference type="SAM" id="Phobius"/>
    </source>
</evidence>
<dbReference type="PANTHER" id="PTHR16861">
    <property type="entry name" value="GLYCOPROTEIN 38"/>
    <property type="match status" value="1"/>
</dbReference>
<gene>
    <name evidence="2" type="ORF">TVAG_237010</name>
</gene>
<keyword evidence="1" id="KW-1133">Transmembrane helix</keyword>
<keyword evidence="1" id="KW-0812">Transmembrane</keyword>
<sequence>MNHSRKPQNIFTSVLDAKTAFPDSECSIYKDYGLYSIVPSYYTIEIPAGKTLCISGSFIMGSKSKYNAILKVPEKKGESFVWKESQLENALAALGVIQAEGEEALAYNFKYLNPVTRIVPKDSGAAMKLQIIPMMPSYYFNMKISYQGSSYSFEYGSKYELSTKKNDKFNVYWHWSSGLSSSKVVQVNALAINDKLMEFTYKREKYADFYAFYDEARTLKTIGNLFHKEKEGKIGKYKSNSFYAFLNTEDFIEDPNIGARTSWKLSNEIKFQETSASSADEEETEEFVIPEFHAALSTEGGLFSEKDIDQKYPGEGLPIWAIVLIVIAVLIVVGLIVGLVVYFVVIKPKKSGSNNDSDKGKEVLYTKTIKTV</sequence>